<dbReference type="SUPFAM" id="SSF56176">
    <property type="entry name" value="FAD-binding/transporter-associated domain-like"/>
    <property type="match status" value="1"/>
</dbReference>
<dbReference type="EMBL" id="MU001633">
    <property type="protein sequence ID" value="KAF2485305.1"/>
    <property type="molecule type" value="Genomic_DNA"/>
</dbReference>
<evidence type="ECO:0000256" key="2">
    <source>
        <dbReference type="ARBA" id="ARBA00022630"/>
    </source>
</evidence>
<reference evidence="7" key="1">
    <citation type="journal article" date="2020" name="Stud. Mycol.">
        <title>101 Dothideomycetes genomes: a test case for predicting lifestyles and emergence of pathogens.</title>
        <authorList>
            <person name="Haridas S."/>
            <person name="Albert R."/>
            <person name="Binder M."/>
            <person name="Bloem J."/>
            <person name="Labutti K."/>
            <person name="Salamov A."/>
            <person name="Andreopoulos B."/>
            <person name="Baker S."/>
            <person name="Barry K."/>
            <person name="Bills G."/>
            <person name="Bluhm B."/>
            <person name="Cannon C."/>
            <person name="Castanera R."/>
            <person name="Culley D."/>
            <person name="Daum C."/>
            <person name="Ezra D."/>
            <person name="Gonzalez J."/>
            <person name="Henrissat B."/>
            <person name="Kuo A."/>
            <person name="Liang C."/>
            <person name="Lipzen A."/>
            <person name="Lutzoni F."/>
            <person name="Magnuson J."/>
            <person name="Mondo S."/>
            <person name="Nolan M."/>
            <person name="Ohm R."/>
            <person name="Pangilinan J."/>
            <person name="Park H.-J."/>
            <person name="Ramirez L."/>
            <person name="Alfaro M."/>
            <person name="Sun H."/>
            <person name="Tritt A."/>
            <person name="Yoshinaga Y."/>
            <person name="Zwiers L.-H."/>
            <person name="Turgeon B."/>
            <person name="Goodwin S."/>
            <person name="Spatafora J."/>
            <person name="Crous P."/>
            <person name="Grigoriev I."/>
        </authorList>
    </citation>
    <scope>NUCLEOTIDE SEQUENCE</scope>
    <source>
        <strain evidence="7">CBS 113389</strain>
    </source>
</reference>
<dbReference type="GO" id="GO:0004458">
    <property type="term" value="F:D-lactate dehydrogenase (cytochrome) activity"/>
    <property type="evidence" value="ECO:0007669"/>
    <property type="project" value="TreeGrafter"/>
</dbReference>
<dbReference type="GO" id="GO:0071949">
    <property type="term" value="F:FAD binding"/>
    <property type="evidence" value="ECO:0007669"/>
    <property type="project" value="InterPro"/>
</dbReference>
<accession>A0A6A6PZ57</accession>
<dbReference type="SUPFAM" id="SSF55103">
    <property type="entry name" value="FAD-linked oxidases, C-terminal domain"/>
    <property type="match status" value="1"/>
</dbReference>
<dbReference type="GO" id="GO:0005739">
    <property type="term" value="C:mitochondrion"/>
    <property type="evidence" value="ECO:0007669"/>
    <property type="project" value="TreeGrafter"/>
</dbReference>
<comment type="cofactor">
    <cofactor evidence="1">
        <name>FAD</name>
        <dbReference type="ChEBI" id="CHEBI:57692"/>
    </cofactor>
</comment>
<evidence type="ECO:0000259" key="6">
    <source>
        <dbReference type="PROSITE" id="PS51387"/>
    </source>
</evidence>
<dbReference type="OrthoDB" id="5332616at2759"/>
<evidence type="ECO:0000256" key="5">
    <source>
        <dbReference type="SAM" id="MobiDB-lite"/>
    </source>
</evidence>
<dbReference type="PANTHER" id="PTHR11748">
    <property type="entry name" value="D-LACTATE DEHYDROGENASE"/>
    <property type="match status" value="1"/>
</dbReference>
<dbReference type="Gene3D" id="3.30.465.10">
    <property type="match status" value="1"/>
</dbReference>
<organism evidence="7 8">
    <name type="scientific">Neohortaea acidophila</name>
    <dbReference type="NCBI Taxonomy" id="245834"/>
    <lineage>
        <taxon>Eukaryota</taxon>
        <taxon>Fungi</taxon>
        <taxon>Dikarya</taxon>
        <taxon>Ascomycota</taxon>
        <taxon>Pezizomycotina</taxon>
        <taxon>Dothideomycetes</taxon>
        <taxon>Dothideomycetidae</taxon>
        <taxon>Mycosphaerellales</taxon>
        <taxon>Teratosphaeriaceae</taxon>
        <taxon>Neohortaea</taxon>
    </lineage>
</organism>
<feature type="region of interest" description="Disordered" evidence="5">
    <location>
        <begin position="1"/>
        <end position="33"/>
    </location>
</feature>
<dbReference type="Gene3D" id="1.10.45.10">
    <property type="entry name" value="Vanillyl-alcohol Oxidase, Chain A, domain 4"/>
    <property type="match status" value="1"/>
</dbReference>
<evidence type="ECO:0000256" key="1">
    <source>
        <dbReference type="ARBA" id="ARBA00001974"/>
    </source>
</evidence>
<keyword evidence="4" id="KW-0560">Oxidoreductase</keyword>
<evidence type="ECO:0000313" key="8">
    <source>
        <dbReference type="Proteomes" id="UP000799767"/>
    </source>
</evidence>
<dbReference type="InterPro" id="IPR016166">
    <property type="entry name" value="FAD-bd_PCMH"/>
</dbReference>
<dbReference type="InterPro" id="IPR004113">
    <property type="entry name" value="FAD-bd_oxidored_4_C"/>
</dbReference>
<dbReference type="PROSITE" id="PS51387">
    <property type="entry name" value="FAD_PCMH"/>
    <property type="match status" value="1"/>
</dbReference>
<protein>
    <recommendedName>
        <fullName evidence="6">FAD-binding PCMH-type domain-containing protein</fullName>
    </recommendedName>
</protein>
<dbReference type="GO" id="GO:0008720">
    <property type="term" value="F:D-lactate dehydrogenase (NAD+) activity"/>
    <property type="evidence" value="ECO:0007669"/>
    <property type="project" value="TreeGrafter"/>
</dbReference>
<evidence type="ECO:0000256" key="3">
    <source>
        <dbReference type="ARBA" id="ARBA00022827"/>
    </source>
</evidence>
<dbReference type="RefSeq" id="XP_033591874.1">
    <property type="nucleotide sequence ID" value="XM_033729105.1"/>
</dbReference>
<dbReference type="Gene3D" id="3.40.462.10">
    <property type="entry name" value="FAD-linked oxidases, C-terminal domain"/>
    <property type="match status" value="1"/>
</dbReference>
<keyword evidence="3" id="KW-0274">FAD</keyword>
<dbReference type="Gene3D" id="3.30.43.10">
    <property type="entry name" value="Uridine Diphospho-n-acetylenolpyruvylglucosamine Reductase, domain 2"/>
    <property type="match status" value="1"/>
</dbReference>
<dbReference type="InterPro" id="IPR016164">
    <property type="entry name" value="FAD-linked_Oxase-like_C"/>
</dbReference>
<dbReference type="InterPro" id="IPR016167">
    <property type="entry name" value="FAD-bd_PCMH_sub1"/>
</dbReference>
<proteinExistence type="predicted"/>
<dbReference type="InterPro" id="IPR036318">
    <property type="entry name" value="FAD-bd_PCMH-like_sf"/>
</dbReference>
<feature type="domain" description="FAD-binding PCMH-type" evidence="6">
    <location>
        <begin position="84"/>
        <end position="285"/>
    </location>
</feature>
<dbReference type="AlphaFoldDB" id="A0A6A6PZ57"/>
<evidence type="ECO:0000313" key="7">
    <source>
        <dbReference type="EMBL" id="KAF2485305.1"/>
    </source>
</evidence>
<dbReference type="Pfam" id="PF01565">
    <property type="entry name" value="FAD_binding_4"/>
    <property type="match status" value="1"/>
</dbReference>
<dbReference type="Proteomes" id="UP000799767">
    <property type="component" value="Unassembled WGS sequence"/>
</dbReference>
<dbReference type="PANTHER" id="PTHR11748:SF114">
    <property type="entry name" value="ARYL-ALCOHOL OXIDASE VANILLYL-ALCOHOL OXIDASE (AFU_ORTHOLOGUE AFUA_3G09500)-RELATED"/>
    <property type="match status" value="1"/>
</dbReference>
<evidence type="ECO:0000256" key="4">
    <source>
        <dbReference type="ARBA" id="ARBA00023002"/>
    </source>
</evidence>
<sequence length="584" mass="64843">MKQPDGLQGENGIGPSSEAFRAPEGGGINARPLTLPPNTTLAKFGEYIARVADIVGQENVTVISSDAELQHDDYLDPSKAHDMFHITPKEYFVSSAVVAPRNVPDVQGIIRLCNEFEIPIWPFSIGRNVGYGGSAPRVPGSIGLDMGRNMGKVLEVNTEGAFAVVEPGVTFMDLHNYLVERNLRDQLWIDTPDLGGGSIIGNTIERGVGYTPYGDHWMMHCGMEVVLPDGTLWRSGMGGLPNPKANPKDPPHEQPWNETFGLFNYGFGPYNDGIFTQASLGIVVKMGLWLMVNPGGYQSYMITFSKDKDLHQILEIIRPLRVSMVLQNVPTLRHILLDAAVMGNKKDYSSSDKPLTDEELDAIAAKLNIGRWNFYGAVYGPKPVRDVLLSVIKQSFLQVPGSKYYEPNDMPDNLVLQVRDGTLQGIPTTTELNWVSWLPNGAHLFFSPISKVSGDDGVAQYELSRKRCEEAGLDFIGTFVVGMREMHHIVCIVFNRKDPESRRKAHWVITTLIADAAERGWGEYRTHLAVMDQIANTYSFNDNAQMRLNEKIKNALDPKGIISPGKNGVWPKQYNAEDYKVPMH</sequence>
<dbReference type="InterPro" id="IPR006094">
    <property type="entry name" value="Oxid_FAD_bind_N"/>
</dbReference>
<dbReference type="InterPro" id="IPR016169">
    <property type="entry name" value="FAD-bd_PCMH_sub2"/>
</dbReference>
<dbReference type="Pfam" id="PF02913">
    <property type="entry name" value="FAD-oxidase_C"/>
    <property type="match status" value="1"/>
</dbReference>
<name>A0A6A6PZ57_9PEZI</name>
<keyword evidence="8" id="KW-1185">Reference proteome</keyword>
<dbReference type="InterPro" id="IPR016170">
    <property type="entry name" value="Cytok_DH_C_sf"/>
</dbReference>
<keyword evidence="2" id="KW-0285">Flavoprotein</keyword>
<dbReference type="InterPro" id="IPR016171">
    <property type="entry name" value="Vanillyl_alc_oxidase_C-sub2"/>
</dbReference>
<dbReference type="GeneID" id="54470107"/>
<gene>
    <name evidence="7" type="ORF">BDY17DRAFT_100699</name>
</gene>
<dbReference type="GO" id="GO:1903457">
    <property type="term" value="P:lactate catabolic process"/>
    <property type="evidence" value="ECO:0007669"/>
    <property type="project" value="TreeGrafter"/>
</dbReference>